<dbReference type="PANTHER" id="PTHR11731:SF193">
    <property type="entry name" value="DIPEPTIDYL PEPTIDASE 9"/>
    <property type="match status" value="1"/>
</dbReference>
<evidence type="ECO:0000259" key="3">
    <source>
        <dbReference type="Pfam" id="PF00930"/>
    </source>
</evidence>
<dbReference type="Gene3D" id="3.40.50.1820">
    <property type="entry name" value="alpha/beta hydrolase"/>
    <property type="match status" value="1"/>
</dbReference>
<feature type="domain" description="Peptidase S9 prolyl oligopeptidase catalytic" evidence="2">
    <location>
        <begin position="543"/>
        <end position="740"/>
    </location>
</feature>
<dbReference type="SUPFAM" id="SSF82171">
    <property type="entry name" value="DPP6 N-terminal domain-like"/>
    <property type="match status" value="1"/>
</dbReference>
<dbReference type="Pfam" id="PF00326">
    <property type="entry name" value="Peptidase_S9"/>
    <property type="match status" value="1"/>
</dbReference>
<reference evidence="4" key="1">
    <citation type="submission" date="2021-01" db="EMBL/GenBank/DDBJ databases">
        <title>Fulvivirga kasyanovii gen. nov., sp nov., a novel member of the phylum Bacteroidetes isolated from seawater in a mussel farm.</title>
        <authorList>
            <person name="Zhao L.-H."/>
            <person name="Wang Z.-J."/>
        </authorList>
    </citation>
    <scope>NUCLEOTIDE SEQUENCE</scope>
    <source>
        <strain evidence="4">2943</strain>
    </source>
</reference>
<dbReference type="Gene3D" id="2.140.10.30">
    <property type="entry name" value="Dipeptidylpeptidase IV, N-terminal domain"/>
    <property type="match status" value="1"/>
</dbReference>
<protein>
    <submittedName>
        <fullName evidence="4">S9 family peptidase</fullName>
    </submittedName>
</protein>
<evidence type="ECO:0000313" key="4">
    <source>
        <dbReference type="EMBL" id="MBL3655902.1"/>
    </source>
</evidence>
<evidence type="ECO:0000256" key="1">
    <source>
        <dbReference type="SAM" id="SignalP"/>
    </source>
</evidence>
<dbReference type="InterPro" id="IPR002469">
    <property type="entry name" value="Peptidase_S9B_N"/>
</dbReference>
<organism evidence="4 5">
    <name type="scientific">Fulvivirga sediminis</name>
    <dbReference type="NCBI Taxonomy" id="2803949"/>
    <lineage>
        <taxon>Bacteria</taxon>
        <taxon>Pseudomonadati</taxon>
        <taxon>Bacteroidota</taxon>
        <taxon>Cytophagia</taxon>
        <taxon>Cytophagales</taxon>
        <taxon>Fulvivirgaceae</taxon>
        <taxon>Fulvivirga</taxon>
    </lineage>
</organism>
<dbReference type="PANTHER" id="PTHR11731">
    <property type="entry name" value="PROTEASE FAMILY S9B,C DIPEPTIDYL-PEPTIDASE IV-RELATED"/>
    <property type="match status" value="1"/>
</dbReference>
<gene>
    <name evidence="4" type="ORF">JL102_07155</name>
</gene>
<comment type="caution">
    <text evidence="4">The sequence shown here is derived from an EMBL/GenBank/DDBJ whole genome shotgun (WGS) entry which is preliminary data.</text>
</comment>
<dbReference type="RefSeq" id="WP_202243576.1">
    <property type="nucleotide sequence ID" value="NZ_JAESIY010000003.1"/>
</dbReference>
<dbReference type="InterPro" id="IPR050278">
    <property type="entry name" value="Serine_Prot_S9B/DPPIV"/>
</dbReference>
<dbReference type="EMBL" id="JAESIY010000003">
    <property type="protein sequence ID" value="MBL3655902.1"/>
    <property type="molecule type" value="Genomic_DNA"/>
</dbReference>
<feature type="chain" id="PRO_5037577595" evidence="1">
    <location>
        <begin position="22"/>
        <end position="740"/>
    </location>
</feature>
<dbReference type="GO" id="GO:0008236">
    <property type="term" value="F:serine-type peptidase activity"/>
    <property type="evidence" value="ECO:0007669"/>
    <property type="project" value="InterPro"/>
</dbReference>
<dbReference type="Pfam" id="PF00930">
    <property type="entry name" value="DPPIV_N"/>
    <property type="match status" value="1"/>
</dbReference>
<keyword evidence="1" id="KW-0732">Signal</keyword>
<sequence length="740" mass="84735">MIYRAITFIIACCFLVGQAHAQDDIITLEKIFSTAEFRSDYSGQKRWIDEGNGYTMLQKNEPGTGLDIVKYNTTSGEKSVLISASSLVPSGASEPLRIENYEWSHDKSKLLIYTNSKRVWRQNTKGDYWVKDLETGALNQLGKDLPASSLMFAKFSPDDSQVAYVSKHNIYRETVADNEVTQLTFDGTEKIINGTFDWAYEEEFGCRDGFRWSPDSKKIAYWQLDASPIKDFLMINNTDSLYSYTIPIQYPKVGTDNSTCKVGVLSMDSKNTTWLKVGEDESNHYIPRMYWADNSEEILLQRLNRKQNVNTVIICDAASGTSKIIYTDKDNTWLNVVDDLLFFNKGKDFTWVSEKNGWNNVYKISRDGKNEALLTPGNFDVINIELIDTKNGWIYYRASPNNATQKYLYRNKISSNKKLERLTPENQPGTHSYDISPNGKWAFHTYSKAGIPPITELVSLPEHKQVRVIVENKELKDKLAKLKISKQQFFTIEKEGISFDYYMITPPNFDKSKKYPVLFNVYGEPAGQTVLDTWGGRNYLYHQMLAQQGYIIMSIDNRGTPAPKGREWRKSIYAKLGVISSQDQADVTKLLIDKYAFIDKDRIGIWGWSGGGSMTLNALFRYPKIYTTGISVAPVADIHLYDNIYQERYCGLLTEKAEEYIQSSPVNFAKNLEGKLLLVHGTGDDNVHYQNSEVLINELIKQNKVFSFMSYPNRSHGIYEGYNTSRHLYETMFSFIKNNL</sequence>
<dbReference type="SUPFAM" id="SSF53474">
    <property type="entry name" value="alpha/beta-Hydrolases"/>
    <property type="match status" value="1"/>
</dbReference>
<evidence type="ECO:0000259" key="2">
    <source>
        <dbReference type="Pfam" id="PF00326"/>
    </source>
</evidence>
<dbReference type="Proteomes" id="UP000659388">
    <property type="component" value="Unassembled WGS sequence"/>
</dbReference>
<dbReference type="AlphaFoldDB" id="A0A937K0S4"/>
<evidence type="ECO:0000313" key="5">
    <source>
        <dbReference type="Proteomes" id="UP000659388"/>
    </source>
</evidence>
<feature type="domain" description="Dipeptidylpeptidase IV N-terminal" evidence="3">
    <location>
        <begin position="104"/>
        <end position="453"/>
    </location>
</feature>
<dbReference type="GO" id="GO:0008239">
    <property type="term" value="F:dipeptidyl-peptidase activity"/>
    <property type="evidence" value="ECO:0007669"/>
    <property type="project" value="TreeGrafter"/>
</dbReference>
<dbReference type="InterPro" id="IPR001375">
    <property type="entry name" value="Peptidase_S9_cat"/>
</dbReference>
<feature type="signal peptide" evidence="1">
    <location>
        <begin position="1"/>
        <end position="21"/>
    </location>
</feature>
<proteinExistence type="predicted"/>
<dbReference type="InterPro" id="IPR029058">
    <property type="entry name" value="AB_hydrolase_fold"/>
</dbReference>
<keyword evidence="5" id="KW-1185">Reference proteome</keyword>
<accession>A0A937K0S4</accession>
<dbReference type="GO" id="GO:0006508">
    <property type="term" value="P:proteolysis"/>
    <property type="evidence" value="ECO:0007669"/>
    <property type="project" value="InterPro"/>
</dbReference>
<name>A0A937K0S4_9BACT</name>